<comment type="caution">
    <text evidence="2">The sequence shown here is derived from an EMBL/GenBank/DDBJ whole genome shotgun (WGS) entry which is preliminary data.</text>
</comment>
<protein>
    <submittedName>
        <fullName evidence="2">Uncharacterized protein</fullName>
    </submittedName>
</protein>
<gene>
    <name evidence="2" type="ORF">GJ744_002951</name>
</gene>
<dbReference type="Proteomes" id="UP000606974">
    <property type="component" value="Unassembled WGS sequence"/>
</dbReference>
<dbReference type="EMBL" id="JAACFV010000154">
    <property type="protein sequence ID" value="KAF7503977.1"/>
    <property type="molecule type" value="Genomic_DNA"/>
</dbReference>
<proteinExistence type="predicted"/>
<evidence type="ECO:0000256" key="1">
    <source>
        <dbReference type="SAM" id="MobiDB-lite"/>
    </source>
</evidence>
<sequence>MSGIHSRSSYKDQYIGRLETDLASARHQILILKARCAMLGDTGDNRFLPSRPTRQIVGTPSETNSRLEMKSSGLVRSVQTRRKQDLGLRRRHAPAPLLFPKFEIPQSVSGHPSFPHKRLSTFAAGPKPSPGKRAVLRAPESPVRPSKKLNAGHHYRSYDPLTRRLAARHLPYATRASQCTAATTRDLSNVLRSATRHQQRPAANLPHSPEAVVNRSPGHLRYLRSRRHHKSPAQAGDQLNILPLQSLSMETQCNPYAVQIISKPTCMRIQFYSD</sequence>
<feature type="compositionally biased region" description="Basic residues" evidence="1">
    <location>
        <begin position="145"/>
        <end position="154"/>
    </location>
</feature>
<accession>A0A8H7AB87</accession>
<name>A0A8H7AB87_9EURO</name>
<organism evidence="2 3">
    <name type="scientific">Endocarpon pusillum</name>
    <dbReference type="NCBI Taxonomy" id="364733"/>
    <lineage>
        <taxon>Eukaryota</taxon>
        <taxon>Fungi</taxon>
        <taxon>Dikarya</taxon>
        <taxon>Ascomycota</taxon>
        <taxon>Pezizomycotina</taxon>
        <taxon>Eurotiomycetes</taxon>
        <taxon>Chaetothyriomycetidae</taxon>
        <taxon>Verrucariales</taxon>
        <taxon>Verrucariaceae</taxon>
        <taxon>Endocarpon</taxon>
    </lineage>
</organism>
<reference evidence="2" key="1">
    <citation type="submission" date="2020-02" db="EMBL/GenBank/DDBJ databases">
        <authorList>
            <person name="Palmer J.M."/>
        </authorList>
    </citation>
    <scope>NUCLEOTIDE SEQUENCE</scope>
    <source>
        <strain evidence="2">EPUS1.4</strain>
        <tissue evidence="2">Thallus</tissue>
    </source>
</reference>
<evidence type="ECO:0000313" key="2">
    <source>
        <dbReference type="EMBL" id="KAF7503977.1"/>
    </source>
</evidence>
<dbReference type="AlphaFoldDB" id="A0A8H7AB87"/>
<keyword evidence="3" id="KW-1185">Reference proteome</keyword>
<feature type="region of interest" description="Disordered" evidence="1">
    <location>
        <begin position="122"/>
        <end position="154"/>
    </location>
</feature>
<evidence type="ECO:0000313" key="3">
    <source>
        <dbReference type="Proteomes" id="UP000606974"/>
    </source>
</evidence>